<accession>A0ACB8RBL7</accession>
<evidence type="ECO:0000313" key="1">
    <source>
        <dbReference type="EMBL" id="KAI0041443.1"/>
    </source>
</evidence>
<organism evidence="1 2">
    <name type="scientific">Auriscalpium vulgare</name>
    <dbReference type="NCBI Taxonomy" id="40419"/>
    <lineage>
        <taxon>Eukaryota</taxon>
        <taxon>Fungi</taxon>
        <taxon>Dikarya</taxon>
        <taxon>Basidiomycota</taxon>
        <taxon>Agaricomycotina</taxon>
        <taxon>Agaricomycetes</taxon>
        <taxon>Russulales</taxon>
        <taxon>Auriscalpiaceae</taxon>
        <taxon>Auriscalpium</taxon>
    </lineage>
</organism>
<reference evidence="1" key="2">
    <citation type="journal article" date="2022" name="New Phytol.">
        <title>Evolutionary transition to the ectomycorrhizal habit in the genomes of a hyperdiverse lineage of mushroom-forming fungi.</title>
        <authorList>
            <person name="Looney B."/>
            <person name="Miyauchi S."/>
            <person name="Morin E."/>
            <person name="Drula E."/>
            <person name="Courty P.E."/>
            <person name="Kohler A."/>
            <person name="Kuo A."/>
            <person name="LaButti K."/>
            <person name="Pangilinan J."/>
            <person name="Lipzen A."/>
            <person name="Riley R."/>
            <person name="Andreopoulos W."/>
            <person name="He G."/>
            <person name="Johnson J."/>
            <person name="Nolan M."/>
            <person name="Tritt A."/>
            <person name="Barry K.W."/>
            <person name="Grigoriev I.V."/>
            <person name="Nagy L.G."/>
            <person name="Hibbett D."/>
            <person name="Henrissat B."/>
            <person name="Matheny P.B."/>
            <person name="Labbe J."/>
            <person name="Martin F.M."/>
        </authorList>
    </citation>
    <scope>NUCLEOTIDE SEQUENCE</scope>
    <source>
        <strain evidence="1">FP105234-sp</strain>
    </source>
</reference>
<protein>
    <submittedName>
        <fullName evidence="1">Uncharacterized protein</fullName>
    </submittedName>
</protein>
<dbReference type="EMBL" id="MU276122">
    <property type="protein sequence ID" value="KAI0041443.1"/>
    <property type="molecule type" value="Genomic_DNA"/>
</dbReference>
<evidence type="ECO:0000313" key="2">
    <source>
        <dbReference type="Proteomes" id="UP000814033"/>
    </source>
</evidence>
<dbReference type="Proteomes" id="UP000814033">
    <property type="component" value="Unassembled WGS sequence"/>
</dbReference>
<name>A0ACB8RBL7_9AGAM</name>
<sequence>MLRVALGERPNALRGLNIYDGPGVEGHENATFESIDAAERALIDAQDVHRARLKAAEDAIESAKEEARKAYAVDDEAMSAARRTLHWQQRNSLIPVARLPPEIIRAIFAFCSDIDRPWIEEGLSDYPGWLAVTHVCRRWRDVALEYPGLWADVLYSLGPAWADAFVERAQTMPLVVHLDSPYAPDWHIQSVAKNISRTAYLNVEVDVLENY</sequence>
<comment type="caution">
    <text evidence="1">The sequence shown here is derived from an EMBL/GenBank/DDBJ whole genome shotgun (WGS) entry which is preliminary data.</text>
</comment>
<keyword evidence="2" id="KW-1185">Reference proteome</keyword>
<gene>
    <name evidence="1" type="ORF">FA95DRAFT_1611006</name>
</gene>
<proteinExistence type="predicted"/>
<reference evidence="1" key="1">
    <citation type="submission" date="2021-02" db="EMBL/GenBank/DDBJ databases">
        <authorList>
            <consortium name="DOE Joint Genome Institute"/>
            <person name="Ahrendt S."/>
            <person name="Looney B.P."/>
            <person name="Miyauchi S."/>
            <person name="Morin E."/>
            <person name="Drula E."/>
            <person name="Courty P.E."/>
            <person name="Chicoki N."/>
            <person name="Fauchery L."/>
            <person name="Kohler A."/>
            <person name="Kuo A."/>
            <person name="Labutti K."/>
            <person name="Pangilinan J."/>
            <person name="Lipzen A."/>
            <person name="Riley R."/>
            <person name="Andreopoulos W."/>
            <person name="He G."/>
            <person name="Johnson J."/>
            <person name="Barry K.W."/>
            <person name="Grigoriev I.V."/>
            <person name="Nagy L."/>
            <person name="Hibbett D."/>
            <person name="Henrissat B."/>
            <person name="Matheny P.B."/>
            <person name="Labbe J."/>
            <person name="Martin F."/>
        </authorList>
    </citation>
    <scope>NUCLEOTIDE SEQUENCE</scope>
    <source>
        <strain evidence="1">FP105234-sp</strain>
    </source>
</reference>